<dbReference type="EMBL" id="JARYMX010000005">
    <property type="protein sequence ID" value="KAJ9547735.1"/>
    <property type="molecule type" value="Genomic_DNA"/>
</dbReference>
<gene>
    <name evidence="1" type="ORF">OSB04_020278</name>
</gene>
<accession>A0AA38T430</accession>
<evidence type="ECO:0000313" key="1">
    <source>
        <dbReference type="EMBL" id="KAJ9547735.1"/>
    </source>
</evidence>
<evidence type="ECO:0000313" key="2">
    <source>
        <dbReference type="Proteomes" id="UP001172457"/>
    </source>
</evidence>
<keyword evidence="2" id="KW-1185">Reference proteome</keyword>
<reference evidence="1" key="1">
    <citation type="submission" date="2023-03" db="EMBL/GenBank/DDBJ databases">
        <title>Chromosome-scale reference genome and RAD-based genetic map of yellow starthistle (Centaurea solstitialis) reveal putative structural variation and QTLs associated with invader traits.</title>
        <authorList>
            <person name="Reatini B."/>
            <person name="Cang F.A."/>
            <person name="Jiang Q."/>
            <person name="Mckibben M.T.W."/>
            <person name="Barker M.S."/>
            <person name="Rieseberg L.H."/>
            <person name="Dlugosch K.M."/>
        </authorList>
    </citation>
    <scope>NUCLEOTIDE SEQUENCE</scope>
    <source>
        <strain evidence="1">CAN-66</strain>
        <tissue evidence="1">Leaf</tissue>
    </source>
</reference>
<protein>
    <submittedName>
        <fullName evidence="1">Uncharacterized protein</fullName>
    </submittedName>
</protein>
<comment type="caution">
    <text evidence="1">The sequence shown here is derived from an EMBL/GenBank/DDBJ whole genome shotgun (WGS) entry which is preliminary data.</text>
</comment>
<name>A0AA38T430_9ASTR</name>
<sequence length="170" mass="18766">MANTVTNTNNLSLCSILEKDKLTSSNFLDYRLCSNMRESEPLGEAPPGNATAVVRNAYRKHSNDLLDVGCLMLATMIPELQMSLMNTKIWLSLAPEVFAYSLFVNLGFDPARRNSCRLITGGLISSNQDGDQAMETSAQSLTCSAIGCERFREVLTKYTPKRGTVWSNKS</sequence>
<organism evidence="1 2">
    <name type="scientific">Centaurea solstitialis</name>
    <name type="common">yellow star-thistle</name>
    <dbReference type="NCBI Taxonomy" id="347529"/>
    <lineage>
        <taxon>Eukaryota</taxon>
        <taxon>Viridiplantae</taxon>
        <taxon>Streptophyta</taxon>
        <taxon>Embryophyta</taxon>
        <taxon>Tracheophyta</taxon>
        <taxon>Spermatophyta</taxon>
        <taxon>Magnoliopsida</taxon>
        <taxon>eudicotyledons</taxon>
        <taxon>Gunneridae</taxon>
        <taxon>Pentapetalae</taxon>
        <taxon>asterids</taxon>
        <taxon>campanulids</taxon>
        <taxon>Asterales</taxon>
        <taxon>Asteraceae</taxon>
        <taxon>Carduoideae</taxon>
        <taxon>Cardueae</taxon>
        <taxon>Centaureinae</taxon>
        <taxon>Centaurea</taxon>
    </lineage>
</organism>
<proteinExistence type="predicted"/>
<dbReference type="Proteomes" id="UP001172457">
    <property type="component" value="Chromosome 5"/>
</dbReference>
<dbReference type="AlphaFoldDB" id="A0AA38T430"/>